<keyword evidence="4" id="KW-1185">Reference proteome</keyword>
<evidence type="ECO:0000313" key="4">
    <source>
        <dbReference type="Proteomes" id="UP000030752"/>
    </source>
</evidence>
<dbReference type="InParanoid" id="W2RNL2"/>
<proteinExistence type="inferred from homology"/>
<evidence type="ECO:0008006" key="5">
    <source>
        <dbReference type="Google" id="ProtNLM"/>
    </source>
</evidence>
<dbReference type="PANTHER" id="PTHR12991">
    <property type="entry name" value="NITROGEN PERMEASE REGULATOR 2/TUMOR SUPPRESSOR CANDIDATE 4"/>
    <property type="match status" value="1"/>
</dbReference>
<reference evidence="3 4" key="1">
    <citation type="submission" date="2013-03" db="EMBL/GenBank/DDBJ databases">
        <title>The Genome Sequence of Phialophora europaea CBS 101466.</title>
        <authorList>
            <consortium name="The Broad Institute Genomics Platform"/>
            <person name="Cuomo C."/>
            <person name="de Hoog S."/>
            <person name="Gorbushina A."/>
            <person name="Walker B."/>
            <person name="Young S.K."/>
            <person name="Zeng Q."/>
            <person name="Gargeya S."/>
            <person name="Fitzgerald M."/>
            <person name="Haas B."/>
            <person name="Abouelleil A."/>
            <person name="Allen A.W."/>
            <person name="Alvarado L."/>
            <person name="Arachchi H.M."/>
            <person name="Berlin A.M."/>
            <person name="Chapman S.B."/>
            <person name="Gainer-Dewar J."/>
            <person name="Goldberg J."/>
            <person name="Griggs A."/>
            <person name="Gujja S."/>
            <person name="Hansen M."/>
            <person name="Howarth C."/>
            <person name="Imamovic A."/>
            <person name="Ireland A."/>
            <person name="Larimer J."/>
            <person name="McCowan C."/>
            <person name="Murphy C."/>
            <person name="Pearson M."/>
            <person name="Poon T.W."/>
            <person name="Priest M."/>
            <person name="Roberts A."/>
            <person name="Saif S."/>
            <person name="Shea T."/>
            <person name="Sisk P."/>
            <person name="Sykes S."/>
            <person name="Wortman J."/>
            <person name="Nusbaum C."/>
            <person name="Birren B."/>
        </authorList>
    </citation>
    <scope>NUCLEOTIDE SEQUENCE [LARGE SCALE GENOMIC DNA]</scope>
    <source>
        <strain evidence="3 4">CBS 101466</strain>
    </source>
</reference>
<dbReference type="RefSeq" id="XP_008720226.1">
    <property type="nucleotide sequence ID" value="XM_008722004.1"/>
</dbReference>
<dbReference type="STRING" id="1220924.W2RNL2"/>
<feature type="region of interest" description="Disordered" evidence="2">
    <location>
        <begin position="404"/>
        <end position="437"/>
    </location>
</feature>
<feature type="compositionally biased region" description="Gly residues" evidence="2">
    <location>
        <begin position="407"/>
        <end position="418"/>
    </location>
</feature>
<evidence type="ECO:0000313" key="3">
    <source>
        <dbReference type="EMBL" id="ETN38057.1"/>
    </source>
</evidence>
<dbReference type="GO" id="GO:1904262">
    <property type="term" value="P:negative regulation of TORC1 signaling"/>
    <property type="evidence" value="ECO:0007669"/>
    <property type="project" value="EnsemblFungi"/>
</dbReference>
<dbReference type="GO" id="GO:0005774">
    <property type="term" value="C:vacuolar membrane"/>
    <property type="evidence" value="ECO:0007669"/>
    <property type="project" value="TreeGrafter"/>
</dbReference>
<evidence type="ECO:0000256" key="1">
    <source>
        <dbReference type="ARBA" id="ARBA00008433"/>
    </source>
</evidence>
<dbReference type="AlphaFoldDB" id="W2RNL2"/>
<dbReference type="InterPro" id="IPR009348">
    <property type="entry name" value="NPR2-like"/>
</dbReference>
<dbReference type="GO" id="GO:0010508">
    <property type="term" value="P:positive regulation of autophagy"/>
    <property type="evidence" value="ECO:0007669"/>
    <property type="project" value="TreeGrafter"/>
</dbReference>
<organism evidence="3 4">
    <name type="scientific">Cyphellophora europaea (strain CBS 101466)</name>
    <name type="common">Phialophora europaea</name>
    <dbReference type="NCBI Taxonomy" id="1220924"/>
    <lineage>
        <taxon>Eukaryota</taxon>
        <taxon>Fungi</taxon>
        <taxon>Dikarya</taxon>
        <taxon>Ascomycota</taxon>
        <taxon>Pezizomycotina</taxon>
        <taxon>Eurotiomycetes</taxon>
        <taxon>Chaetothyriomycetidae</taxon>
        <taxon>Chaetothyriales</taxon>
        <taxon>Cyphellophoraceae</taxon>
        <taxon>Cyphellophora</taxon>
    </lineage>
</organism>
<dbReference type="GeneID" id="19975020"/>
<dbReference type="HOGENOM" id="CLU_014995_3_2_1"/>
<dbReference type="eggNOG" id="KOG3789">
    <property type="taxonomic scope" value="Eukaryota"/>
</dbReference>
<dbReference type="VEuPathDB" id="FungiDB:HMPREF1541_07681"/>
<dbReference type="FunCoup" id="W2RNL2">
    <property type="interactions" value="188"/>
</dbReference>
<dbReference type="EMBL" id="KB822723">
    <property type="protein sequence ID" value="ETN38057.1"/>
    <property type="molecule type" value="Genomic_DNA"/>
</dbReference>
<dbReference type="Proteomes" id="UP000030752">
    <property type="component" value="Unassembled WGS sequence"/>
</dbReference>
<evidence type="ECO:0000256" key="2">
    <source>
        <dbReference type="SAM" id="MobiDB-lite"/>
    </source>
</evidence>
<dbReference type="Pfam" id="PF06218">
    <property type="entry name" value="NPR2"/>
    <property type="match status" value="1"/>
</dbReference>
<dbReference type="OrthoDB" id="338854at2759"/>
<comment type="similarity">
    <text evidence="1">Belongs to the NPR2 family.</text>
</comment>
<dbReference type="GO" id="GO:1990130">
    <property type="term" value="C:GATOR1 complex"/>
    <property type="evidence" value="ECO:0007669"/>
    <property type="project" value="EnsemblFungi"/>
</dbReference>
<name>W2RNL2_CYPE1</name>
<accession>W2RNL2</accession>
<dbReference type="GO" id="GO:0005096">
    <property type="term" value="F:GTPase activator activity"/>
    <property type="evidence" value="ECO:0007669"/>
    <property type="project" value="EnsemblFungi"/>
</dbReference>
<protein>
    <recommendedName>
        <fullName evidence="5">Nitrogen permease regulator 2</fullName>
    </recommendedName>
</protein>
<dbReference type="PANTHER" id="PTHR12991:SF10">
    <property type="entry name" value="GATOR COMPLEX PROTEIN NPRL2"/>
    <property type="match status" value="1"/>
</dbReference>
<gene>
    <name evidence="3" type="ORF">HMPREF1541_07681</name>
</gene>
<sequence>MSIKAIFYSKFDPQQAGPKVIHQVPDDAILTSTDLSLSTSSILPQPTQGPSSSALLSFPAVSRFVIPRQSLCSNLITLIPPPLHPGQPPLFLLSYPLCIRSASYTRNEFIFNFSILLSDPAEVDVPSYKSILLKLSHLLLSLEEQSFYLSSDPSAPNTGPIYAIIETLMSDLNNYYECMIPIDGSNTLHLKLFPTLPSPPPVKAWHVPLFTVRISTLLDENWDLTMQRIIPYINGVNSLARIAALADADLKLTKKCIKHLLYYGCVLLLDIFSFSNIYAPTADFTSLIVTNQDMQKECARYVNIRGGKAAEEAIVDGSFSRSKAGDADNDEDIWPLTGRGDVVDGVAIVQLFAAMRQGLTVREWYRQNADMLASVDLRRFVTFGVIKGLLYRVHRYAFREGKTSRYGNGGGGSGGGGDQTFNSTEYSNGLGGRDHGTAKYDEEEASAELNKRLLPFLDGTHCFDEMCTELEISERELTERLKSGEVGEVAIISK</sequence>